<dbReference type="InterPro" id="IPR011991">
    <property type="entry name" value="ArsR-like_HTH"/>
</dbReference>
<dbReference type="InterPro" id="IPR000600">
    <property type="entry name" value="ROK"/>
</dbReference>
<dbReference type="Pfam" id="PF13412">
    <property type="entry name" value="HTH_24"/>
    <property type="match status" value="1"/>
</dbReference>
<accession>A0A366E021</accession>
<organism evidence="1 2">
    <name type="scientific">Pseudochrobactrum asaccharolyticum</name>
    <dbReference type="NCBI Taxonomy" id="354351"/>
    <lineage>
        <taxon>Bacteria</taxon>
        <taxon>Pseudomonadati</taxon>
        <taxon>Pseudomonadota</taxon>
        <taxon>Alphaproteobacteria</taxon>
        <taxon>Hyphomicrobiales</taxon>
        <taxon>Brucellaceae</taxon>
        <taxon>Pseudochrobactrum</taxon>
    </lineage>
</organism>
<dbReference type="SUPFAM" id="SSF53067">
    <property type="entry name" value="Actin-like ATPase domain"/>
    <property type="match status" value="1"/>
</dbReference>
<keyword evidence="2" id="KW-1185">Reference proteome</keyword>
<dbReference type="CDD" id="cd00090">
    <property type="entry name" value="HTH_ARSR"/>
    <property type="match status" value="1"/>
</dbReference>
<gene>
    <name evidence="1" type="ORF">DFR47_103274</name>
</gene>
<keyword evidence="1" id="KW-0808">Transferase</keyword>
<dbReference type="SUPFAM" id="SSF46785">
    <property type="entry name" value="Winged helix' DNA-binding domain"/>
    <property type="match status" value="1"/>
</dbReference>
<dbReference type="EMBL" id="QNRH01000003">
    <property type="protein sequence ID" value="RBO95710.1"/>
    <property type="molecule type" value="Genomic_DNA"/>
</dbReference>
<dbReference type="OrthoDB" id="9810372at2"/>
<dbReference type="GO" id="GO:0006355">
    <property type="term" value="P:regulation of DNA-templated transcription"/>
    <property type="evidence" value="ECO:0007669"/>
    <property type="project" value="UniProtKB-ARBA"/>
</dbReference>
<evidence type="ECO:0000313" key="1">
    <source>
        <dbReference type="EMBL" id="RBO95710.1"/>
    </source>
</evidence>
<evidence type="ECO:0000313" key="2">
    <source>
        <dbReference type="Proteomes" id="UP000252893"/>
    </source>
</evidence>
<dbReference type="AlphaFoldDB" id="A0A366E021"/>
<dbReference type="Pfam" id="PF00480">
    <property type="entry name" value="ROK"/>
    <property type="match status" value="1"/>
</dbReference>
<keyword evidence="1" id="KW-0418">Kinase</keyword>
<protein>
    <submittedName>
        <fullName evidence="1">Putative NBD/HSP70 family sugar kinase</fullName>
    </submittedName>
</protein>
<dbReference type="GO" id="GO:0016301">
    <property type="term" value="F:kinase activity"/>
    <property type="evidence" value="ECO:0007669"/>
    <property type="project" value="UniProtKB-KW"/>
</dbReference>
<dbReference type="Proteomes" id="UP000252893">
    <property type="component" value="Unassembled WGS sequence"/>
</dbReference>
<sequence>MLSLWGGQRLTVHVSRSEGLRWENRRRILMLLRQSGHLSRTDIAGATGMSHSTVSAITNTLLADDVLLELPINETSVLDAENRRGRPQVLLGLNPDFASVIAVNIALNVITIELVSYAGETIDHVENTIPTLQVSNTGLLEALKTHINALLIKHAHPAQKLAHISVGVQGMTDADQQSLIWSPTIGATNAPIAAHLEMQFQVPVKVSNDCLMIAEALRWFGPEIFGDNFATILFSSGIGMGLFLKGKPFSGARSSAAEFGHIVHIPDGALCRCGRHGCLEAYASDYGIWRFANHIDDNTPPSAMISDADFSALTSRARAAEGIERQAFQRAGKALGFALRSIFSLIDPVPLAFVGPGVHAFDLIEDDLRKTISGGIENGVLAGPQNGLRSPEDLSIYRYPSEQPLILQGCAITSLIQADARHNKQLKKSTSDVSQLRGVLA</sequence>
<dbReference type="Gene3D" id="3.30.420.40">
    <property type="match status" value="2"/>
</dbReference>
<comment type="caution">
    <text evidence="1">The sequence shown here is derived from an EMBL/GenBank/DDBJ whole genome shotgun (WGS) entry which is preliminary data.</text>
</comment>
<dbReference type="InterPro" id="IPR043129">
    <property type="entry name" value="ATPase_NBD"/>
</dbReference>
<reference evidence="1 2" key="1">
    <citation type="submission" date="2018-06" db="EMBL/GenBank/DDBJ databases">
        <title>Genomic Encyclopedia of Type Strains, Phase IV (KMG-IV): sequencing the most valuable type-strain genomes for metagenomic binning, comparative biology and taxonomic classification.</title>
        <authorList>
            <person name="Goeker M."/>
        </authorList>
    </citation>
    <scope>NUCLEOTIDE SEQUENCE [LARGE SCALE GENOMIC DNA]</scope>
    <source>
        <strain evidence="1 2">DSM 25619</strain>
    </source>
</reference>
<dbReference type="InterPro" id="IPR036388">
    <property type="entry name" value="WH-like_DNA-bd_sf"/>
</dbReference>
<dbReference type="Gene3D" id="1.10.10.10">
    <property type="entry name" value="Winged helix-like DNA-binding domain superfamily/Winged helix DNA-binding domain"/>
    <property type="match status" value="1"/>
</dbReference>
<dbReference type="PANTHER" id="PTHR18964">
    <property type="entry name" value="ROK (REPRESSOR, ORF, KINASE) FAMILY"/>
    <property type="match status" value="1"/>
</dbReference>
<proteinExistence type="predicted"/>
<dbReference type="PANTHER" id="PTHR18964:SF173">
    <property type="entry name" value="GLUCOKINASE"/>
    <property type="match status" value="1"/>
</dbReference>
<dbReference type="InterPro" id="IPR036390">
    <property type="entry name" value="WH_DNA-bd_sf"/>
</dbReference>
<name>A0A366E021_9HYPH</name>